<accession>A0A1L2ZP90</accession>
<dbReference type="SUPFAM" id="SSF51735">
    <property type="entry name" value="NAD(P)-binding Rossmann-fold domains"/>
    <property type="match status" value="1"/>
</dbReference>
<dbReference type="InterPro" id="IPR036291">
    <property type="entry name" value="NAD(P)-bd_dom_sf"/>
</dbReference>
<name>A0A1L2ZP90_9MICC</name>
<dbReference type="GO" id="GO:0016616">
    <property type="term" value="F:oxidoreductase activity, acting on the CH-OH group of donors, NAD or NADP as acceptor"/>
    <property type="evidence" value="ECO:0007669"/>
    <property type="project" value="TreeGrafter"/>
</dbReference>
<dbReference type="InterPro" id="IPR002347">
    <property type="entry name" value="SDR_fam"/>
</dbReference>
<dbReference type="PRINTS" id="PR00081">
    <property type="entry name" value="GDHRDH"/>
</dbReference>
<reference evidence="4 5" key="1">
    <citation type="submission" date="2016-11" db="EMBL/GenBank/DDBJ databases">
        <title>Genome sequencing of Zhihengliuella aestuarii B18 antagonistic to Plasmodiophora brassicae.</title>
        <authorList>
            <person name="Luo Y."/>
        </authorList>
    </citation>
    <scope>NUCLEOTIDE SEQUENCE [LARGE SCALE GENOMIC DNA]</scope>
    <source>
        <strain evidence="4 5">B18</strain>
    </source>
</reference>
<evidence type="ECO:0000313" key="4">
    <source>
        <dbReference type="EMBL" id="APF41243.1"/>
    </source>
</evidence>
<comment type="similarity">
    <text evidence="1 3">Belongs to the short-chain dehydrogenases/reductases (SDR) family.</text>
</comment>
<dbReference type="PANTHER" id="PTHR24322:SF736">
    <property type="entry name" value="RETINOL DEHYDROGENASE 10"/>
    <property type="match status" value="1"/>
</dbReference>
<keyword evidence="5" id="KW-1185">Reference proteome</keyword>
<dbReference type="STRING" id="556325.BHE16_09855"/>
<gene>
    <name evidence="4" type="ORF">BHE16_09855</name>
</gene>
<evidence type="ECO:0000256" key="1">
    <source>
        <dbReference type="ARBA" id="ARBA00006484"/>
    </source>
</evidence>
<protein>
    <recommendedName>
        <fullName evidence="6">3-oxoacyl-ACP reductase</fullName>
    </recommendedName>
</protein>
<dbReference type="Pfam" id="PF00106">
    <property type="entry name" value="adh_short"/>
    <property type="match status" value="1"/>
</dbReference>
<dbReference type="Gene3D" id="3.40.50.720">
    <property type="entry name" value="NAD(P)-binding Rossmann-like Domain"/>
    <property type="match status" value="1"/>
</dbReference>
<dbReference type="PRINTS" id="PR00080">
    <property type="entry name" value="SDRFAMILY"/>
</dbReference>
<dbReference type="RefSeq" id="WP_071894710.1">
    <property type="nucleotide sequence ID" value="NZ_CP018135.1"/>
</dbReference>
<dbReference type="EMBL" id="CP018135">
    <property type="protein sequence ID" value="APF41243.1"/>
    <property type="molecule type" value="Genomic_DNA"/>
</dbReference>
<dbReference type="OrthoDB" id="4523082at2"/>
<dbReference type="PANTHER" id="PTHR24322">
    <property type="entry name" value="PKSB"/>
    <property type="match status" value="1"/>
</dbReference>
<evidence type="ECO:0008006" key="6">
    <source>
        <dbReference type="Google" id="ProtNLM"/>
    </source>
</evidence>
<proteinExistence type="inferred from homology"/>
<evidence type="ECO:0000313" key="5">
    <source>
        <dbReference type="Proteomes" id="UP000183530"/>
    </source>
</evidence>
<dbReference type="AlphaFoldDB" id="A0A1L2ZP90"/>
<keyword evidence="2" id="KW-0560">Oxidoreductase</keyword>
<evidence type="ECO:0000256" key="2">
    <source>
        <dbReference type="ARBA" id="ARBA00023002"/>
    </source>
</evidence>
<dbReference type="PROSITE" id="PS00061">
    <property type="entry name" value="ADH_SHORT"/>
    <property type="match status" value="1"/>
</dbReference>
<organism evidence="4 5">
    <name type="scientific">Neomicrococcus aestuarii</name>
    <dbReference type="NCBI Taxonomy" id="556325"/>
    <lineage>
        <taxon>Bacteria</taxon>
        <taxon>Bacillati</taxon>
        <taxon>Actinomycetota</taxon>
        <taxon>Actinomycetes</taxon>
        <taxon>Micrococcales</taxon>
        <taxon>Micrococcaceae</taxon>
        <taxon>Neomicrococcus</taxon>
    </lineage>
</organism>
<dbReference type="KEGG" id="nae:BHE16_09855"/>
<evidence type="ECO:0000256" key="3">
    <source>
        <dbReference type="RuleBase" id="RU000363"/>
    </source>
</evidence>
<dbReference type="Proteomes" id="UP000183530">
    <property type="component" value="Chromosome"/>
</dbReference>
<sequence length="281" mass="30070">MTTTLESVRGLTVLITGAALGMGKIYAHKAVLEGAKRVILWDVNAENLEQAATELRTLAADSTNETVIEPQVVDVSQASVVVLAAQEVLANGTPDILINNAGIVRGKPFAEHTHQDIDLTMNINASAPMHITLEFLAAMSEGTQPRRIMNIASAAAFVSNPRMSVYAASKAAALGWSDTLRLELQAERSNIAVTTICPFYTTTGMFDGAKPARLTKLLSPEQVTDAAWKAMLKGTPILVIPKMTNAARALRGTLPTAAWDYLAENAFGVYSTMKAFKGRTP</sequence>
<dbReference type="InterPro" id="IPR020904">
    <property type="entry name" value="Sc_DH/Rdtase_CS"/>
</dbReference>